<proteinExistence type="predicted"/>
<dbReference type="RefSeq" id="WP_160096549.1">
    <property type="nucleotide sequence ID" value="NZ_FWXV01000002.1"/>
</dbReference>
<dbReference type="Proteomes" id="UP000192674">
    <property type="component" value="Unassembled WGS sequence"/>
</dbReference>
<dbReference type="EMBL" id="FWXV01000002">
    <property type="protein sequence ID" value="SMC98970.1"/>
    <property type="molecule type" value="Genomic_DNA"/>
</dbReference>
<keyword evidence="2" id="KW-1185">Reference proteome</keyword>
<organism evidence="1 2">
    <name type="scientific">Kibdelosporangium aridum</name>
    <dbReference type="NCBI Taxonomy" id="2030"/>
    <lineage>
        <taxon>Bacteria</taxon>
        <taxon>Bacillati</taxon>
        <taxon>Actinomycetota</taxon>
        <taxon>Actinomycetes</taxon>
        <taxon>Pseudonocardiales</taxon>
        <taxon>Pseudonocardiaceae</taxon>
        <taxon>Kibdelosporangium</taxon>
    </lineage>
</organism>
<reference evidence="1 2" key="1">
    <citation type="submission" date="2017-04" db="EMBL/GenBank/DDBJ databases">
        <authorList>
            <person name="Afonso C.L."/>
            <person name="Miller P.J."/>
            <person name="Scott M.A."/>
            <person name="Spackman E."/>
            <person name="Goraichik I."/>
            <person name="Dimitrov K.M."/>
            <person name="Suarez D.L."/>
            <person name="Swayne D.E."/>
        </authorList>
    </citation>
    <scope>NUCLEOTIDE SEQUENCE [LARGE SCALE GENOMIC DNA]</scope>
    <source>
        <strain evidence="1 2">DSM 43828</strain>
    </source>
</reference>
<evidence type="ECO:0000313" key="2">
    <source>
        <dbReference type="Proteomes" id="UP000192674"/>
    </source>
</evidence>
<accession>A0A1Y5XJH9</accession>
<dbReference type="AlphaFoldDB" id="A0A1Y5XJH9"/>
<name>A0A1Y5XJH9_KIBAR</name>
<gene>
    <name evidence="1" type="ORF">SAMN05661093_03618</name>
</gene>
<evidence type="ECO:0000313" key="1">
    <source>
        <dbReference type="EMBL" id="SMC98970.1"/>
    </source>
</evidence>
<protein>
    <submittedName>
        <fullName evidence="1">Uncharacterized protein</fullName>
    </submittedName>
</protein>
<sequence length="48" mass="5576">MKIQWLGHVLWLCADLLSGRNSESPDDHVDQALARTFRRVANWLLKSK</sequence>